<organism evidence="13 14">
    <name type="scientific">Clydaea vesicula</name>
    <dbReference type="NCBI Taxonomy" id="447962"/>
    <lineage>
        <taxon>Eukaryota</taxon>
        <taxon>Fungi</taxon>
        <taxon>Fungi incertae sedis</taxon>
        <taxon>Chytridiomycota</taxon>
        <taxon>Chytridiomycota incertae sedis</taxon>
        <taxon>Chytridiomycetes</taxon>
        <taxon>Lobulomycetales</taxon>
        <taxon>Lobulomycetaceae</taxon>
        <taxon>Clydaea</taxon>
    </lineage>
</organism>
<keyword evidence="2 10" id="KW-0645">Protease</keyword>
<dbReference type="PRINTS" id="PR00792">
    <property type="entry name" value="PEPSIN"/>
</dbReference>
<evidence type="ECO:0000256" key="6">
    <source>
        <dbReference type="ARBA" id="ARBA00023157"/>
    </source>
</evidence>
<dbReference type="InterPro" id="IPR033121">
    <property type="entry name" value="PEPTIDASE_A1"/>
</dbReference>
<evidence type="ECO:0000256" key="5">
    <source>
        <dbReference type="ARBA" id="ARBA00023145"/>
    </source>
</evidence>
<reference evidence="13" key="1">
    <citation type="submission" date="2020-05" db="EMBL/GenBank/DDBJ databases">
        <title>Phylogenomic resolution of chytrid fungi.</title>
        <authorList>
            <person name="Stajich J.E."/>
            <person name="Amses K."/>
            <person name="Simmons R."/>
            <person name="Seto K."/>
            <person name="Myers J."/>
            <person name="Bonds A."/>
            <person name="Quandt C.A."/>
            <person name="Barry K."/>
            <person name="Liu P."/>
            <person name="Grigoriev I."/>
            <person name="Longcore J.E."/>
            <person name="James T.Y."/>
        </authorList>
    </citation>
    <scope>NUCLEOTIDE SEQUENCE</scope>
    <source>
        <strain evidence="13">JEL0476</strain>
    </source>
</reference>
<evidence type="ECO:0000256" key="7">
    <source>
        <dbReference type="ARBA" id="ARBA00023180"/>
    </source>
</evidence>
<feature type="active site" evidence="8">
    <location>
        <position position="127"/>
    </location>
</feature>
<protein>
    <submittedName>
        <fullName evidence="13">Vacuolar protease A</fullName>
    </submittedName>
</protein>
<keyword evidence="5" id="KW-0865">Zymogen</keyword>
<dbReference type="InterPro" id="IPR001969">
    <property type="entry name" value="Aspartic_peptidase_AS"/>
</dbReference>
<feature type="chain" id="PRO_5042171843" evidence="11">
    <location>
        <begin position="19"/>
        <end position="558"/>
    </location>
</feature>
<dbReference type="PROSITE" id="PS00141">
    <property type="entry name" value="ASP_PROTEASE"/>
    <property type="match status" value="1"/>
</dbReference>
<gene>
    <name evidence="13" type="primary">PEP2_5</name>
    <name evidence="13" type="ORF">HK099_001949</name>
</gene>
<proteinExistence type="inferred from homology"/>
<dbReference type="InterPro" id="IPR001461">
    <property type="entry name" value="Aspartic_peptidase_A1"/>
</dbReference>
<dbReference type="FunFam" id="2.40.70.10:FF:000008">
    <property type="entry name" value="Cathepsin D"/>
    <property type="match status" value="1"/>
</dbReference>
<accession>A0AAD5TTF6</accession>
<keyword evidence="6 9" id="KW-1015">Disulfide bond</keyword>
<evidence type="ECO:0000256" key="11">
    <source>
        <dbReference type="SAM" id="SignalP"/>
    </source>
</evidence>
<dbReference type="PROSITE" id="PS51767">
    <property type="entry name" value="PEPTIDASE_A1"/>
    <property type="match status" value="1"/>
</dbReference>
<evidence type="ECO:0000256" key="2">
    <source>
        <dbReference type="ARBA" id="ARBA00022670"/>
    </source>
</evidence>
<dbReference type="PANTHER" id="PTHR47966">
    <property type="entry name" value="BETA-SITE APP-CLEAVING ENZYME, ISOFORM A-RELATED"/>
    <property type="match status" value="1"/>
</dbReference>
<dbReference type="Pfam" id="PF00026">
    <property type="entry name" value="Asp"/>
    <property type="match status" value="1"/>
</dbReference>
<dbReference type="SUPFAM" id="SSF50630">
    <property type="entry name" value="Acid proteases"/>
    <property type="match status" value="1"/>
</dbReference>
<feature type="domain" description="Peptidase A1" evidence="12">
    <location>
        <begin position="111"/>
        <end position="418"/>
    </location>
</feature>
<feature type="disulfide bond" evidence="9">
    <location>
        <begin position="343"/>
        <end position="380"/>
    </location>
</feature>
<dbReference type="Proteomes" id="UP001211065">
    <property type="component" value="Unassembled WGS sequence"/>
</dbReference>
<dbReference type="GO" id="GO:0004190">
    <property type="term" value="F:aspartic-type endopeptidase activity"/>
    <property type="evidence" value="ECO:0007669"/>
    <property type="project" value="UniProtKB-KW"/>
</dbReference>
<dbReference type="AlphaFoldDB" id="A0AAD5TTF6"/>
<evidence type="ECO:0000256" key="10">
    <source>
        <dbReference type="RuleBase" id="RU000454"/>
    </source>
</evidence>
<feature type="active site" evidence="8">
    <location>
        <position position="307"/>
    </location>
</feature>
<dbReference type="GO" id="GO:0006508">
    <property type="term" value="P:proteolysis"/>
    <property type="evidence" value="ECO:0007669"/>
    <property type="project" value="UniProtKB-KW"/>
</dbReference>
<dbReference type="Gene3D" id="2.40.70.10">
    <property type="entry name" value="Acid Proteases"/>
    <property type="match status" value="2"/>
</dbReference>
<comment type="caution">
    <text evidence="13">The sequence shown here is derived from an EMBL/GenBank/DDBJ whole genome shotgun (WGS) entry which is preliminary data.</text>
</comment>
<name>A0AAD5TTF6_9FUNG</name>
<evidence type="ECO:0000259" key="12">
    <source>
        <dbReference type="PROSITE" id="PS51767"/>
    </source>
</evidence>
<dbReference type="PANTHER" id="PTHR47966:SF51">
    <property type="entry name" value="BETA-SITE APP-CLEAVING ENZYME, ISOFORM A-RELATED"/>
    <property type="match status" value="1"/>
</dbReference>
<evidence type="ECO:0000256" key="1">
    <source>
        <dbReference type="ARBA" id="ARBA00007447"/>
    </source>
</evidence>
<dbReference type="InterPro" id="IPR021109">
    <property type="entry name" value="Peptidase_aspartic_dom_sf"/>
</dbReference>
<dbReference type="FunFam" id="2.40.70.10:FF:000002">
    <property type="entry name" value="Vacuolar aspartic proteinase"/>
    <property type="match status" value="1"/>
</dbReference>
<evidence type="ECO:0000256" key="3">
    <source>
        <dbReference type="ARBA" id="ARBA00022750"/>
    </source>
</evidence>
<comment type="similarity">
    <text evidence="1 10">Belongs to the peptidase A1 family.</text>
</comment>
<keyword evidence="4 10" id="KW-0378">Hydrolase</keyword>
<keyword evidence="7" id="KW-0325">Glycoprotein</keyword>
<dbReference type="EMBL" id="JADGJW010001601">
    <property type="protein sequence ID" value="KAJ3202242.1"/>
    <property type="molecule type" value="Genomic_DNA"/>
</dbReference>
<evidence type="ECO:0000256" key="4">
    <source>
        <dbReference type="ARBA" id="ARBA00022801"/>
    </source>
</evidence>
<feature type="signal peptide" evidence="11">
    <location>
        <begin position="1"/>
        <end position="18"/>
    </location>
</feature>
<evidence type="ECO:0000256" key="9">
    <source>
        <dbReference type="PIRSR" id="PIRSR601461-2"/>
    </source>
</evidence>
<keyword evidence="11" id="KW-0732">Signal</keyword>
<evidence type="ECO:0000313" key="13">
    <source>
        <dbReference type="EMBL" id="KAJ3202242.1"/>
    </source>
</evidence>
<sequence>MKLKILLICSIFIDAFSAATINNNKRKCYIPHAQKPSHNENYITLNLHTTSNEHLKPLTKLEFEHFVVTNKLVSLKKFNLLDDEQIEVKKRELNLEKRQNLALVDFKELLYYASIKIGGQNFNVQIDTGSANLWVTSSKCGNCGTTNEYDSSKSVTYKPNGEKFIISYGSGQVMGFLSSDTFEVGHYSLLDNTFGEATSETSEFSNLFIDGIFGLAFPEYAVNKVLPPFQKMLQDGLIKQNLFAIYFGGLGFGNESTITLGGVDESKYTGEITYSPVTRKRYWEIELQGFKISSTNLPVEGRTAAIDSGTSLIIVPVTDFKIINEALGGQYSTFFGGSYQFDCSKIQVLPVISFIFGEKEFSLKPEDYVARFETPSFKLCSSPFMSSGSSKSMWIVGDSFLRSYFSIYDFENSRVGFATAATKGSFATPTNSAFTTASNIATASIVIPTSTPTSSTAISSIATSDKPTPSAITSSLVASSVITLATSPASQVTSLSSTTTASPVGEVCLHDLCTLGKKLSRTCDPCVPLVCKKKVLCCRTDWSIECINFAKSECGLTC</sequence>
<keyword evidence="3 10" id="KW-0064">Aspartyl protease</keyword>
<evidence type="ECO:0000256" key="8">
    <source>
        <dbReference type="PIRSR" id="PIRSR601461-1"/>
    </source>
</evidence>
<keyword evidence="14" id="KW-1185">Reference proteome</keyword>
<evidence type="ECO:0000313" key="14">
    <source>
        <dbReference type="Proteomes" id="UP001211065"/>
    </source>
</evidence>